<dbReference type="EMBL" id="AJSR01000368">
    <property type="protein sequence ID" value="EKM33267.1"/>
    <property type="molecule type" value="Genomic_DNA"/>
</dbReference>
<protein>
    <recommendedName>
        <fullName evidence="3">SnoaL-like domain-containing protein</fullName>
    </recommendedName>
</protein>
<sequence length="72" mass="8117">MDFTASHWLGIEGFWAVSGEHEFGLQRAGDNWQITSVKLNRKAEQGHRDVLAKAPKHAAQNLKAREALKVTY</sequence>
<evidence type="ECO:0000313" key="2">
    <source>
        <dbReference type="Proteomes" id="UP000008367"/>
    </source>
</evidence>
<dbReference type="AlphaFoldDB" id="A0A454D3K1"/>
<proteinExistence type="predicted"/>
<evidence type="ECO:0000313" key="1">
    <source>
        <dbReference type="EMBL" id="EKM33267.1"/>
    </source>
</evidence>
<dbReference type="STRING" id="669.AL538_17940"/>
<name>A0A454D3K1_VIBHA</name>
<evidence type="ECO:0008006" key="3">
    <source>
        <dbReference type="Google" id="ProtNLM"/>
    </source>
</evidence>
<comment type="caution">
    <text evidence="1">The sequence shown here is derived from an EMBL/GenBank/DDBJ whole genome shotgun (WGS) entry which is preliminary data.</text>
</comment>
<reference evidence="1 2" key="1">
    <citation type="submission" date="2012-10" db="EMBL/GenBank/DDBJ databases">
        <title>Genome sequence of Vibrio Cholerae HENC-02.</title>
        <authorList>
            <person name="Eppinger M."/>
            <person name="Hasan N.A."/>
            <person name="Sengamalay N."/>
            <person name="Hine E."/>
            <person name="Su Q."/>
            <person name="Daugherty S.C."/>
            <person name="Young S."/>
            <person name="Sadzewicz L."/>
            <person name="Tallon L."/>
            <person name="Cebula T.A."/>
            <person name="Ravel J."/>
            <person name="Colwell R.R."/>
        </authorList>
    </citation>
    <scope>NUCLEOTIDE SEQUENCE [LARGE SCALE GENOMIC DNA]</scope>
    <source>
        <strain evidence="1 2">HENC-02</strain>
    </source>
</reference>
<dbReference type="Proteomes" id="UP000008367">
    <property type="component" value="Unassembled WGS sequence"/>
</dbReference>
<gene>
    <name evidence="1" type="ORF">VCHENC02_1256</name>
</gene>
<accession>A0A454D3K1</accession>
<organism evidence="1 2">
    <name type="scientific">Vibrio harveyi</name>
    <name type="common">Beneckea harveyi</name>
    <dbReference type="NCBI Taxonomy" id="669"/>
    <lineage>
        <taxon>Bacteria</taxon>
        <taxon>Pseudomonadati</taxon>
        <taxon>Pseudomonadota</taxon>
        <taxon>Gammaproteobacteria</taxon>
        <taxon>Vibrionales</taxon>
        <taxon>Vibrionaceae</taxon>
        <taxon>Vibrio</taxon>
    </lineage>
</organism>